<name>A0AB39HJT0_9BACI</name>
<dbReference type="EMBL" id="CP162599">
    <property type="protein sequence ID" value="XDK32162.1"/>
    <property type="molecule type" value="Genomic_DNA"/>
</dbReference>
<sequence length="101" mass="11950">MKLPKCWSCKYVFKYRELFVLSFFPFKRNTCPNCGKRQHLAKNINWKINFLPLPIVFIPLVLNIFNVPWLSIGIIIIIALALYFAILPYQLKFSNKDHGLF</sequence>
<keyword evidence="1" id="KW-0472">Membrane</keyword>
<dbReference type="InterPro" id="IPR026369">
    <property type="entry name" value="CxxC_20_CxxC"/>
</dbReference>
<accession>A0AB39HJT0</accession>
<reference evidence="2" key="1">
    <citation type="submission" date="2024-07" db="EMBL/GenBank/DDBJ databases">
        <title>Halotolerant mesophilic bacterium Ornithinibacillus sp. 4-3, sp. nov., isolated from soil.</title>
        <authorList>
            <person name="Sidarenka A.V."/>
            <person name="Guliayeva D.E."/>
            <person name="Leanovich S.I."/>
            <person name="Hileuskaya K.S."/>
            <person name="Akhremchuk A.E."/>
            <person name="Sikolenko M.A."/>
            <person name="Valentovich L.N."/>
        </authorList>
    </citation>
    <scope>NUCLEOTIDE SEQUENCE</scope>
    <source>
        <strain evidence="2">4-3</strain>
    </source>
</reference>
<dbReference type="RefSeq" id="WP_368652883.1">
    <property type="nucleotide sequence ID" value="NZ_CP162599.1"/>
</dbReference>
<organism evidence="2">
    <name type="scientific">Ornithinibacillus sp. 4-3</name>
    <dbReference type="NCBI Taxonomy" id="3231488"/>
    <lineage>
        <taxon>Bacteria</taxon>
        <taxon>Bacillati</taxon>
        <taxon>Bacillota</taxon>
        <taxon>Bacilli</taxon>
        <taxon>Bacillales</taxon>
        <taxon>Bacillaceae</taxon>
        <taxon>Ornithinibacillus</taxon>
    </lineage>
</organism>
<proteinExistence type="predicted"/>
<keyword evidence="1" id="KW-0812">Transmembrane</keyword>
<evidence type="ECO:0000313" key="2">
    <source>
        <dbReference type="EMBL" id="XDK32162.1"/>
    </source>
</evidence>
<dbReference type="AlphaFoldDB" id="A0AB39HJT0"/>
<feature type="transmembrane region" description="Helical" evidence="1">
    <location>
        <begin position="71"/>
        <end position="91"/>
    </location>
</feature>
<keyword evidence="1" id="KW-1133">Transmembrane helix</keyword>
<protein>
    <submittedName>
        <fullName evidence="2">TIGR04104 family putative zinc finger protein</fullName>
    </submittedName>
</protein>
<dbReference type="NCBIfam" id="TIGR04104">
    <property type="entry name" value="cxxc_20_cxxc"/>
    <property type="match status" value="1"/>
</dbReference>
<feature type="transmembrane region" description="Helical" evidence="1">
    <location>
        <begin position="46"/>
        <end position="65"/>
    </location>
</feature>
<evidence type="ECO:0000256" key="1">
    <source>
        <dbReference type="SAM" id="Phobius"/>
    </source>
</evidence>
<gene>
    <name evidence="2" type="ORF">AB4Y30_14255</name>
</gene>